<proteinExistence type="predicted"/>
<reference evidence="2" key="1">
    <citation type="submission" date="2023-10" db="EMBL/GenBank/DDBJ databases">
        <authorList>
            <person name="Chen Y."/>
            <person name="Shah S."/>
            <person name="Dougan E. K."/>
            <person name="Thang M."/>
            <person name="Chan C."/>
        </authorList>
    </citation>
    <scope>NUCLEOTIDE SEQUENCE [LARGE SCALE GENOMIC DNA]</scope>
</reference>
<keyword evidence="3" id="KW-1185">Reference proteome</keyword>
<dbReference type="Proteomes" id="UP001189429">
    <property type="component" value="Unassembled WGS sequence"/>
</dbReference>
<evidence type="ECO:0000256" key="1">
    <source>
        <dbReference type="SAM" id="MobiDB-lite"/>
    </source>
</evidence>
<comment type="caution">
    <text evidence="2">The sequence shown here is derived from an EMBL/GenBank/DDBJ whole genome shotgun (WGS) entry which is preliminary data.</text>
</comment>
<accession>A0ABN9PH16</accession>
<organism evidence="2 3">
    <name type="scientific">Prorocentrum cordatum</name>
    <dbReference type="NCBI Taxonomy" id="2364126"/>
    <lineage>
        <taxon>Eukaryota</taxon>
        <taxon>Sar</taxon>
        <taxon>Alveolata</taxon>
        <taxon>Dinophyceae</taxon>
        <taxon>Prorocentrales</taxon>
        <taxon>Prorocentraceae</taxon>
        <taxon>Prorocentrum</taxon>
    </lineage>
</organism>
<evidence type="ECO:0000313" key="3">
    <source>
        <dbReference type="Proteomes" id="UP001189429"/>
    </source>
</evidence>
<gene>
    <name evidence="2" type="ORF">PCOR1329_LOCUS2909</name>
</gene>
<protein>
    <submittedName>
        <fullName evidence="2">Uncharacterized protein</fullName>
    </submittedName>
</protein>
<name>A0ABN9PH16_9DINO</name>
<feature type="region of interest" description="Disordered" evidence="1">
    <location>
        <begin position="31"/>
        <end position="54"/>
    </location>
</feature>
<dbReference type="EMBL" id="CAUYUJ010000737">
    <property type="protein sequence ID" value="CAK0792260.1"/>
    <property type="molecule type" value="Genomic_DNA"/>
</dbReference>
<evidence type="ECO:0000313" key="2">
    <source>
        <dbReference type="EMBL" id="CAK0792260.1"/>
    </source>
</evidence>
<sequence>MPPAIELDAATFGEDELPPWAGAVIAPKRAAAESADSAGSQAKQARGNGKGEQSLLRKVAALSPATAREQAMLSSVVLSTFLAPSESYSAKSGLAANKVYSDTVKNIHDRKEAGEEVDLASSGPPFITAFFLSARATMTQGSDQVQKAATEFFQKYLKDQTPQYMASLARQFTARAPRGPGSKRTQGKVKLTLALGPNPGAQAVNTLIDLALAECKAAQMAGAAPKGPLERQIAAALKRA</sequence>